<dbReference type="PANTHER" id="PTHR10237">
    <property type="entry name" value="DEFORMED EPIDERMAL AUTOREGULATORY FACTOR 1 HOMOLOG SUPPRESSIN"/>
    <property type="match status" value="1"/>
</dbReference>
<dbReference type="Gene3D" id="6.10.140.2220">
    <property type="match status" value="1"/>
</dbReference>
<comment type="caution">
    <text evidence="6">The sequence shown here is derived from an EMBL/GenBank/DDBJ whole genome shotgun (WGS) entry which is preliminary data.</text>
</comment>
<keyword evidence="3" id="KW-0862">Zinc</keyword>
<dbReference type="EMBL" id="BFAD01000006">
    <property type="protein sequence ID" value="GBE84710.1"/>
    <property type="molecule type" value="Genomic_DNA"/>
</dbReference>
<evidence type="ECO:0000256" key="2">
    <source>
        <dbReference type="ARBA" id="ARBA00022771"/>
    </source>
</evidence>
<organism evidence="6 7">
    <name type="scientific">Sparassis crispa</name>
    <dbReference type="NCBI Taxonomy" id="139825"/>
    <lineage>
        <taxon>Eukaryota</taxon>
        <taxon>Fungi</taxon>
        <taxon>Dikarya</taxon>
        <taxon>Basidiomycota</taxon>
        <taxon>Agaricomycotina</taxon>
        <taxon>Agaricomycetes</taxon>
        <taxon>Polyporales</taxon>
        <taxon>Sparassidaceae</taxon>
        <taxon>Sparassis</taxon>
    </lineage>
</organism>
<dbReference type="SUPFAM" id="SSF144232">
    <property type="entry name" value="HIT/MYND zinc finger-like"/>
    <property type="match status" value="1"/>
</dbReference>
<dbReference type="Proteomes" id="UP000287166">
    <property type="component" value="Unassembled WGS sequence"/>
</dbReference>
<dbReference type="Pfam" id="PF14737">
    <property type="entry name" value="DUF4470"/>
    <property type="match status" value="1"/>
</dbReference>
<dbReference type="PROSITE" id="PS50865">
    <property type="entry name" value="ZF_MYND_2"/>
    <property type="match status" value="1"/>
</dbReference>
<dbReference type="GO" id="GO:0005634">
    <property type="term" value="C:nucleus"/>
    <property type="evidence" value="ECO:0007669"/>
    <property type="project" value="TreeGrafter"/>
</dbReference>
<sequence length="1170" mass="130986">MAHLLVWPGKYYLYAIGNTPAVCLTRDLASEEDADILLLGCGDPRNVLYTIFCEPQNSERKLDFTCCDFEPAILARNVILLTMLVDKLPVTTVVWNIFYHMYLDKQSMTVLTEHCKKLISISDTLQHWNDSRYGTFIKMCTEYTLAEIRRHWSLFADMQNLPGARLQAIRDAFSELSKSVSQKKGTTLTSARSAGPLLVQAIRTTAEQFRLYWRNGVTFSDSKQITAAKLVNPTFVYSLAGEGCPIHYATDPLVPFHIGSVFGNAKGSVTVSDVVKAARFEFNDWCLAFLSAISTIGTHTAIIRFFVGEATAVCRVLRGFSTTGILNSTVPVAQWKTQLIQLNREDYMTGGAPASFNVIETSNLDDHIGLLNVLIAAVPLLSTSTYSNVIYTESLLSHEQDSTKEFSERLYADIGTMGFLLGLCPVDYLAGYTTRSNTHELMMYQFLGKKDVTQFHQVTTWKSPYSGDSLALQNGVASRPPDFDSRQLGTLFYDIYFQLFQLEDASRHFNRHNGPNMMKAFRSSNILHYMRESFVLLLKLVRDRLRISHEQWLEVMDRFIEVREADTSLSMDSVNFQDLCAHLYRHGVYTIFFIPVMPPGPRIGIFSEWDTVPTLVRIILIVPREKLDVLDESNEQVGTPILQCDLRGTWSHNVYSAVHVAFGRATKMGTKARPWVSFEEDPDGKRGTSPLVASFTVAVRALTEIEPMQQLSIGLSVRSTLGTVMLTKKLGLTLSLFSAPLMDESHVLVLPEPSLPSRAVQAPLPSPSQSTGPLIGGVGDVSVELDEQCELVSSMTCKVSVEDEEVKTLFGSQGATPEISQVSPCVMRLTVGRHVQNVVYPFPVIGSQNRLRLARKSLYIEVIVSPFGPFKSDGMKLNPFPVVRSEKTLALWSIHHVNLSRMPVLDIKASQVAEWLNPHIGSMMSKRERSLRRKHKDDDVLTLVKDTVHTIFVHSTGLQAGPARRLFALQDDATRNCDTIFFISDIRFDLHSHTVVCDGYVLPLTKELIMRTERSFTKLIAEGNLVNVAAFKGEMQAWKQLLPALVERCRSSWQHGDNCEYKSQGRIPLTTEMEADPLCSCGRGKDTDGMSKVALWKNFAPYVTRIALSPLFAVSYLETVGRDPAAHKCSVCRGRGKPKLRACGGCKKVRYCSEACQKKDWKAHKLRCKA</sequence>
<dbReference type="AlphaFoldDB" id="A0A401GRD2"/>
<keyword evidence="7" id="KW-1185">Reference proteome</keyword>
<name>A0A401GRD2_9APHY</name>
<keyword evidence="1" id="KW-0479">Metal-binding</keyword>
<feature type="domain" description="MYND-type" evidence="5">
    <location>
        <begin position="1129"/>
        <end position="1168"/>
    </location>
</feature>
<dbReference type="Pfam" id="PF01753">
    <property type="entry name" value="zf-MYND"/>
    <property type="match status" value="1"/>
</dbReference>
<dbReference type="OrthoDB" id="432970at2759"/>
<evidence type="ECO:0000256" key="4">
    <source>
        <dbReference type="PROSITE-ProRule" id="PRU00134"/>
    </source>
</evidence>
<evidence type="ECO:0000313" key="6">
    <source>
        <dbReference type="EMBL" id="GBE84710.1"/>
    </source>
</evidence>
<dbReference type="InParanoid" id="A0A401GRD2"/>
<dbReference type="InterPro" id="IPR002893">
    <property type="entry name" value="Znf_MYND"/>
</dbReference>
<accession>A0A401GRD2</accession>
<dbReference type="GeneID" id="38781627"/>
<dbReference type="GO" id="GO:0008270">
    <property type="term" value="F:zinc ion binding"/>
    <property type="evidence" value="ECO:0007669"/>
    <property type="project" value="UniProtKB-KW"/>
</dbReference>
<gene>
    <name evidence="6" type="ORF">SCP_0606900</name>
</gene>
<dbReference type="InterPro" id="IPR024119">
    <property type="entry name" value="TF_DEAF-1"/>
</dbReference>
<evidence type="ECO:0000313" key="7">
    <source>
        <dbReference type="Proteomes" id="UP000287166"/>
    </source>
</evidence>
<evidence type="ECO:0000259" key="5">
    <source>
        <dbReference type="PROSITE" id="PS50865"/>
    </source>
</evidence>
<dbReference type="RefSeq" id="XP_027615623.1">
    <property type="nucleotide sequence ID" value="XM_027759822.1"/>
</dbReference>
<proteinExistence type="predicted"/>
<dbReference type="PANTHER" id="PTHR10237:SF14">
    <property type="entry name" value="MYND-TYPE DOMAIN-CONTAINING PROTEIN"/>
    <property type="match status" value="1"/>
</dbReference>
<dbReference type="STRING" id="139825.A0A401GRD2"/>
<dbReference type="GO" id="GO:0000981">
    <property type="term" value="F:DNA-binding transcription factor activity, RNA polymerase II-specific"/>
    <property type="evidence" value="ECO:0007669"/>
    <property type="project" value="TreeGrafter"/>
</dbReference>
<dbReference type="InterPro" id="IPR027974">
    <property type="entry name" value="DUF4470"/>
</dbReference>
<protein>
    <recommendedName>
        <fullName evidence="5">MYND-type domain-containing protein</fullName>
    </recommendedName>
</protein>
<keyword evidence="2 4" id="KW-0863">Zinc-finger</keyword>
<evidence type="ECO:0000256" key="1">
    <source>
        <dbReference type="ARBA" id="ARBA00022723"/>
    </source>
</evidence>
<evidence type="ECO:0000256" key="3">
    <source>
        <dbReference type="ARBA" id="ARBA00022833"/>
    </source>
</evidence>
<reference evidence="6 7" key="1">
    <citation type="journal article" date="2018" name="Sci. Rep.">
        <title>Genome sequence of the cauliflower mushroom Sparassis crispa (Hanabiratake) and its association with beneficial usage.</title>
        <authorList>
            <person name="Kiyama R."/>
            <person name="Furutani Y."/>
            <person name="Kawaguchi K."/>
            <person name="Nakanishi T."/>
        </authorList>
    </citation>
    <scope>NUCLEOTIDE SEQUENCE [LARGE SCALE GENOMIC DNA]</scope>
</reference>